<protein>
    <submittedName>
        <fullName evidence="3">Uncharacterized protein</fullName>
    </submittedName>
</protein>
<organism evidence="3 4">
    <name type="scientific">Cannabis sativa</name>
    <name type="common">Hemp</name>
    <name type="synonym">Marijuana</name>
    <dbReference type="NCBI Taxonomy" id="3483"/>
    <lineage>
        <taxon>Eukaryota</taxon>
        <taxon>Viridiplantae</taxon>
        <taxon>Streptophyta</taxon>
        <taxon>Embryophyta</taxon>
        <taxon>Tracheophyta</taxon>
        <taxon>Spermatophyta</taxon>
        <taxon>Magnoliopsida</taxon>
        <taxon>eudicotyledons</taxon>
        <taxon>Gunneridae</taxon>
        <taxon>Pentapetalae</taxon>
        <taxon>rosids</taxon>
        <taxon>fabids</taxon>
        <taxon>Rosales</taxon>
        <taxon>Cannabaceae</taxon>
        <taxon>Cannabis</taxon>
    </lineage>
</organism>
<keyword evidence="2" id="KW-1133">Transmembrane helix</keyword>
<keyword evidence="2" id="KW-0812">Transmembrane</keyword>
<evidence type="ECO:0000256" key="1">
    <source>
        <dbReference type="SAM" id="MobiDB-lite"/>
    </source>
</evidence>
<gene>
    <name evidence="3" type="ORF">G4B88_006731</name>
</gene>
<evidence type="ECO:0000313" key="3">
    <source>
        <dbReference type="EMBL" id="KAF4386475.1"/>
    </source>
</evidence>
<evidence type="ECO:0000313" key="4">
    <source>
        <dbReference type="Proteomes" id="UP000583929"/>
    </source>
</evidence>
<reference evidence="3 4" key="1">
    <citation type="journal article" date="2020" name="bioRxiv">
        <title>Sequence and annotation of 42 cannabis genomes reveals extensive copy number variation in cannabinoid synthesis and pathogen resistance genes.</title>
        <authorList>
            <person name="Mckernan K.J."/>
            <person name="Helbert Y."/>
            <person name="Kane L.T."/>
            <person name="Ebling H."/>
            <person name="Zhang L."/>
            <person name="Liu B."/>
            <person name="Eaton Z."/>
            <person name="Mclaughlin S."/>
            <person name="Kingan S."/>
            <person name="Baybayan P."/>
            <person name="Concepcion G."/>
            <person name="Jordan M."/>
            <person name="Riva A."/>
            <person name="Barbazuk W."/>
            <person name="Harkins T."/>
        </authorList>
    </citation>
    <scope>NUCLEOTIDE SEQUENCE [LARGE SCALE GENOMIC DNA]</scope>
    <source>
        <strain evidence="4">cv. Jamaican Lion 4</strain>
        <tissue evidence="3">Leaf</tissue>
    </source>
</reference>
<keyword evidence="4" id="KW-1185">Reference proteome</keyword>
<dbReference type="EMBL" id="JAATIQ010000081">
    <property type="protein sequence ID" value="KAF4386475.1"/>
    <property type="molecule type" value="Genomic_DNA"/>
</dbReference>
<sequence>MKTRFDYPKSGFDSPKSSYSQTTTTKALRLPAMARAIADSLSRRSFLIISSMLYFVSGISLHWLVSKGQMIEVKKVLQRLRGIEDVAGEMTLLVKGLGVGSDTSIEEYIIGSANELTDKDQIKLYGPDQGRSWIAKPVTGQSALGLVSRHGSMANQSGFVDPLVTL</sequence>
<evidence type="ECO:0000256" key="2">
    <source>
        <dbReference type="SAM" id="Phobius"/>
    </source>
</evidence>
<accession>A0A7J6GU95</accession>
<proteinExistence type="predicted"/>
<comment type="caution">
    <text evidence="3">The sequence shown here is derived from an EMBL/GenBank/DDBJ whole genome shotgun (WGS) entry which is preliminary data.</text>
</comment>
<keyword evidence="2" id="KW-0472">Membrane</keyword>
<dbReference type="Proteomes" id="UP000583929">
    <property type="component" value="Unassembled WGS sequence"/>
</dbReference>
<name>A0A7J6GU95_CANSA</name>
<feature type="region of interest" description="Disordered" evidence="1">
    <location>
        <begin position="1"/>
        <end position="20"/>
    </location>
</feature>
<dbReference type="AlphaFoldDB" id="A0A7J6GU95"/>
<feature type="transmembrane region" description="Helical" evidence="2">
    <location>
        <begin position="45"/>
        <end position="65"/>
    </location>
</feature>